<sequence length="136" mass="15135">MIRILLTALLALPAQAETKMTAAQFDAFTKNSTLLFNRHGKPFGAEQYLDNRGVIWSFLDGTCQRGYWFDVEDEICFVYEGQGAPLCWYFLDDGTRKSARVVGDPPQDDLVVSAQSKEPLSCPGPAVGVNYRSSVY</sequence>
<reference evidence="3" key="1">
    <citation type="submission" date="2016-10" db="EMBL/GenBank/DDBJ databases">
        <authorList>
            <person name="Varghese N."/>
            <person name="Submissions S."/>
        </authorList>
    </citation>
    <scope>NUCLEOTIDE SEQUENCE [LARGE SCALE GENOMIC DNA]</scope>
    <source>
        <strain evidence="3">DSM 26922</strain>
    </source>
</reference>
<evidence type="ECO:0000313" key="3">
    <source>
        <dbReference type="Proteomes" id="UP000199441"/>
    </source>
</evidence>
<gene>
    <name evidence="2" type="ORF">SAMN04488001_0747</name>
</gene>
<feature type="chain" id="PRO_5011541359" evidence="1">
    <location>
        <begin position="17"/>
        <end position="136"/>
    </location>
</feature>
<dbReference type="AlphaFoldDB" id="A0A1H2SAB0"/>
<dbReference type="OrthoDB" id="7304934at2"/>
<dbReference type="RefSeq" id="WP_089944604.1">
    <property type="nucleotide sequence ID" value="NZ_FNOI01000001.1"/>
</dbReference>
<dbReference type="Proteomes" id="UP000199441">
    <property type="component" value="Unassembled WGS sequence"/>
</dbReference>
<accession>A0A1H2SAB0</accession>
<evidence type="ECO:0000256" key="1">
    <source>
        <dbReference type="SAM" id="SignalP"/>
    </source>
</evidence>
<organism evidence="2 3">
    <name type="scientific">Litoreibacter albidus</name>
    <dbReference type="NCBI Taxonomy" id="670155"/>
    <lineage>
        <taxon>Bacteria</taxon>
        <taxon>Pseudomonadati</taxon>
        <taxon>Pseudomonadota</taxon>
        <taxon>Alphaproteobacteria</taxon>
        <taxon>Rhodobacterales</taxon>
        <taxon>Roseobacteraceae</taxon>
        <taxon>Litoreibacter</taxon>
    </lineage>
</organism>
<keyword evidence="3" id="KW-1185">Reference proteome</keyword>
<keyword evidence="1" id="KW-0732">Signal</keyword>
<name>A0A1H2SAB0_9RHOB</name>
<feature type="signal peptide" evidence="1">
    <location>
        <begin position="1"/>
        <end position="16"/>
    </location>
</feature>
<dbReference type="EMBL" id="FNOI01000001">
    <property type="protein sequence ID" value="SDW28487.1"/>
    <property type="molecule type" value="Genomic_DNA"/>
</dbReference>
<protein>
    <submittedName>
        <fullName evidence="2">Uncharacterized protein</fullName>
    </submittedName>
</protein>
<evidence type="ECO:0000313" key="2">
    <source>
        <dbReference type="EMBL" id="SDW28487.1"/>
    </source>
</evidence>
<dbReference type="STRING" id="670155.SAMN04488001_0747"/>
<proteinExistence type="predicted"/>